<dbReference type="RefSeq" id="WP_369460832.1">
    <property type="nucleotide sequence ID" value="NZ_JBGBDC010000008.1"/>
</dbReference>
<dbReference type="NCBIfam" id="TIGR03467">
    <property type="entry name" value="HpnE"/>
    <property type="match status" value="1"/>
</dbReference>
<accession>A0ABV4B6Q4</accession>
<dbReference type="InterPro" id="IPR050464">
    <property type="entry name" value="Zeta_carotene_desat/Oxidored"/>
</dbReference>
<dbReference type="Gene3D" id="3.50.50.60">
    <property type="entry name" value="FAD/NAD(P)-binding domain"/>
    <property type="match status" value="1"/>
</dbReference>
<dbReference type="SUPFAM" id="SSF51905">
    <property type="entry name" value="FAD/NAD(P)-binding domain"/>
    <property type="match status" value="1"/>
</dbReference>
<evidence type="ECO:0000259" key="1">
    <source>
        <dbReference type="Pfam" id="PF01593"/>
    </source>
</evidence>
<dbReference type="EC" id="1.17.8.1" evidence="2"/>
<keyword evidence="3" id="KW-1185">Reference proteome</keyword>
<evidence type="ECO:0000313" key="3">
    <source>
        <dbReference type="Proteomes" id="UP001562178"/>
    </source>
</evidence>
<organism evidence="2 3">
    <name type="scientific">Comamonas sediminis</name>
    <dbReference type="NCBI Taxonomy" id="1783360"/>
    <lineage>
        <taxon>Bacteria</taxon>
        <taxon>Pseudomonadati</taxon>
        <taxon>Pseudomonadota</taxon>
        <taxon>Betaproteobacteria</taxon>
        <taxon>Burkholderiales</taxon>
        <taxon>Comamonadaceae</taxon>
        <taxon>Comamonas</taxon>
    </lineage>
</organism>
<dbReference type="Pfam" id="PF01593">
    <property type="entry name" value="Amino_oxidase"/>
    <property type="match status" value="1"/>
</dbReference>
<dbReference type="Proteomes" id="UP001562178">
    <property type="component" value="Unassembled WGS sequence"/>
</dbReference>
<evidence type="ECO:0000313" key="2">
    <source>
        <dbReference type="EMBL" id="MEY2253120.1"/>
    </source>
</evidence>
<dbReference type="EMBL" id="JBGBDC010000008">
    <property type="protein sequence ID" value="MEY2253120.1"/>
    <property type="molecule type" value="Genomic_DNA"/>
</dbReference>
<feature type="domain" description="Amine oxidase" evidence="1">
    <location>
        <begin position="15"/>
        <end position="436"/>
    </location>
</feature>
<reference evidence="2 3" key="1">
    <citation type="journal article" date="2016" name="Int. J. Syst. Evol. Microbiol.">
        <title>Description of Comamonas sediminis sp. nov., isolated from lagoon sediments.</title>
        <authorList>
            <person name="Subhash Y."/>
            <person name="Bang J.J."/>
            <person name="You T.H."/>
            <person name="Lee S.S."/>
        </authorList>
    </citation>
    <scope>NUCLEOTIDE SEQUENCE [LARGE SCALE GENOMIC DNA]</scope>
    <source>
        <strain evidence="2 3">JCM 31169</strain>
    </source>
</reference>
<comment type="caution">
    <text evidence="2">The sequence shown here is derived from an EMBL/GenBank/DDBJ whole genome shotgun (WGS) entry which is preliminary data.</text>
</comment>
<keyword evidence="2" id="KW-0560">Oxidoreductase</keyword>
<dbReference type="InterPro" id="IPR002937">
    <property type="entry name" value="Amino_oxidase"/>
</dbReference>
<dbReference type="InterPro" id="IPR036188">
    <property type="entry name" value="FAD/NAD-bd_sf"/>
</dbReference>
<gene>
    <name evidence="2" type="primary">hpnE</name>
    <name evidence="2" type="ORF">AB7A72_19020</name>
</gene>
<dbReference type="InterPro" id="IPR017830">
    <property type="entry name" value="SQase_HpnE"/>
</dbReference>
<dbReference type="PANTHER" id="PTHR42923:SF47">
    <property type="entry name" value="BLR3003 PROTEIN"/>
    <property type="match status" value="1"/>
</dbReference>
<protein>
    <submittedName>
        <fullName evidence="2">Hydroxysqualene dehydroxylase HpnE</fullName>
        <ecNumber evidence="2">1.17.8.1</ecNumber>
    </submittedName>
</protein>
<sequence length="437" mass="46467">MARSQRIAVVGGGWAGMAAAVELASVSAHQVTVWESSAHWGGRARGLALALPSGEEITVDNGQHILIGAYTACRALMERVGVSTDASFIQRPLAMRYPDGRGIRFPDSAPPWDALIGIATAKGWSLLERLHLLRRAAAWQRQGFRCAPQASVADLCAGLPPRLLAEFFEPLCISALNTPLHQASGQVFLRVLQDSLFAVDKGSHFWLPLVDLGQLFPVAAASWLQARGHDCHLGSRVPQLVQAGAGWQLQGQHYDQVLLACPAWEAARLVQAAFAHPTNDHAEALAWADDAGRLTHTAIATVYAWNPAPDAQGHSLHAPWLALHSSPSQPAQFVFDRAQLGGPSGLLAFVISTSEGDRAEIEQQVIAQAQAQLGLALQPLKTVVEKRATFACTPGMQRPGMVIAPGLLACGDYIDGPYPATLEGAVRSGIAAAHALA</sequence>
<name>A0ABV4B6Q4_9BURK</name>
<dbReference type="PANTHER" id="PTHR42923">
    <property type="entry name" value="PROTOPORPHYRINOGEN OXIDASE"/>
    <property type="match status" value="1"/>
</dbReference>
<dbReference type="GO" id="GO:0016491">
    <property type="term" value="F:oxidoreductase activity"/>
    <property type="evidence" value="ECO:0007669"/>
    <property type="project" value="UniProtKB-KW"/>
</dbReference>
<proteinExistence type="predicted"/>